<evidence type="ECO:0000313" key="9">
    <source>
        <dbReference type="EMBL" id="CAE0270479.1"/>
    </source>
</evidence>
<dbReference type="Pfam" id="PF02221">
    <property type="entry name" value="E1_DerP2_DerF2"/>
    <property type="match status" value="1"/>
</dbReference>
<reference evidence="9" key="1">
    <citation type="submission" date="2021-01" db="EMBL/GenBank/DDBJ databases">
        <authorList>
            <person name="Corre E."/>
            <person name="Pelletier E."/>
            <person name="Niang G."/>
            <person name="Scheremetjew M."/>
            <person name="Finn R."/>
            <person name="Kale V."/>
            <person name="Holt S."/>
            <person name="Cochrane G."/>
            <person name="Meng A."/>
            <person name="Brown T."/>
            <person name="Cohen L."/>
        </authorList>
    </citation>
    <scope>NUCLEOTIDE SEQUENCE</scope>
    <source>
        <strain evidence="9">NIES-2562</strain>
    </source>
</reference>
<gene>
    <name evidence="9" type="ORF">PBIL07802_LOCUS32834</name>
</gene>
<comment type="subunit">
    <text evidence="3">Monomer.</text>
</comment>
<evidence type="ECO:0000256" key="4">
    <source>
        <dbReference type="ARBA" id="ARBA00022448"/>
    </source>
</evidence>
<dbReference type="PANTHER" id="PTHR11306:SF0">
    <property type="entry name" value="PHOSPHATIDYLGLYCEROL_PHOSPHATIDYLINOSITOL TRANSFER PROTEIN"/>
    <property type="match status" value="1"/>
</dbReference>
<dbReference type="InterPro" id="IPR014756">
    <property type="entry name" value="Ig_E-set"/>
</dbReference>
<dbReference type="GO" id="GO:0015918">
    <property type="term" value="P:sterol transport"/>
    <property type="evidence" value="ECO:0007669"/>
    <property type="project" value="InterPro"/>
</dbReference>
<feature type="domain" description="MD-2-related lipid-recognition" evidence="8">
    <location>
        <begin position="24"/>
        <end position="145"/>
    </location>
</feature>
<dbReference type="GO" id="GO:0032934">
    <property type="term" value="F:sterol binding"/>
    <property type="evidence" value="ECO:0007669"/>
    <property type="project" value="InterPro"/>
</dbReference>
<dbReference type="Gene3D" id="2.60.40.770">
    <property type="match status" value="1"/>
</dbReference>
<dbReference type="SMART" id="SM00737">
    <property type="entry name" value="ML"/>
    <property type="match status" value="1"/>
</dbReference>
<evidence type="ECO:0000256" key="6">
    <source>
        <dbReference type="ARBA" id="ARBA00023055"/>
    </source>
</evidence>
<comment type="function">
    <text evidence="1">Catalyzes the intermembrane transfer of phosphatidylglycerol and phosphatidylinositol.</text>
</comment>
<evidence type="ECO:0000259" key="8">
    <source>
        <dbReference type="SMART" id="SM00737"/>
    </source>
</evidence>
<name>A0A7S3GLX1_9EUKA</name>
<organism evidence="9">
    <name type="scientific">Palpitomonas bilix</name>
    <dbReference type="NCBI Taxonomy" id="652834"/>
    <lineage>
        <taxon>Eukaryota</taxon>
        <taxon>Eukaryota incertae sedis</taxon>
    </lineage>
</organism>
<evidence type="ECO:0000256" key="7">
    <source>
        <dbReference type="SAM" id="SignalP"/>
    </source>
</evidence>
<dbReference type="InterPro" id="IPR003172">
    <property type="entry name" value="ML_dom"/>
</dbReference>
<proteinExistence type="inferred from homology"/>
<accession>A0A7S3GLX1</accession>
<dbReference type="InterPro" id="IPR039670">
    <property type="entry name" value="NPC2-like"/>
</dbReference>
<dbReference type="PROSITE" id="PS51257">
    <property type="entry name" value="PROKAR_LIPOPROTEIN"/>
    <property type="match status" value="1"/>
</dbReference>
<evidence type="ECO:0000256" key="3">
    <source>
        <dbReference type="ARBA" id="ARBA00011245"/>
    </source>
</evidence>
<dbReference type="EMBL" id="HBIB01049717">
    <property type="protein sequence ID" value="CAE0270479.1"/>
    <property type="molecule type" value="Transcribed_RNA"/>
</dbReference>
<feature type="chain" id="PRO_5030951749" description="MD-2-related lipid-recognition domain-containing protein" evidence="7">
    <location>
        <begin position="22"/>
        <end position="149"/>
    </location>
</feature>
<protein>
    <recommendedName>
        <fullName evidence="8">MD-2-related lipid-recognition domain-containing protein</fullName>
    </recommendedName>
</protein>
<keyword evidence="4" id="KW-0813">Transport</keyword>
<evidence type="ECO:0000256" key="5">
    <source>
        <dbReference type="ARBA" id="ARBA00022729"/>
    </source>
</evidence>
<comment type="similarity">
    <text evidence="2">Belongs to the NPC2 family.</text>
</comment>
<feature type="signal peptide" evidence="7">
    <location>
        <begin position="1"/>
        <end position="21"/>
    </location>
</feature>
<sequence length="149" mass="15891">MRYHLVACVLLAFACCHTVTATAWTDCVDTSAAHWSVSSFDSEPSSVQAGQNITVNMIFATNGVVVTGGQVETKVSLKVLGKFIQVHTEKYNLCAPTFPCPVNQPVAKIFNSAAIPSSAPAGSYLNEIDVIDQDGNTVGCVSYEYSITH</sequence>
<keyword evidence="5 7" id="KW-0732">Signal</keyword>
<dbReference type="AlphaFoldDB" id="A0A7S3GLX1"/>
<evidence type="ECO:0000256" key="1">
    <source>
        <dbReference type="ARBA" id="ARBA00002053"/>
    </source>
</evidence>
<evidence type="ECO:0000256" key="2">
    <source>
        <dbReference type="ARBA" id="ARBA00006370"/>
    </source>
</evidence>
<dbReference type="SUPFAM" id="SSF81296">
    <property type="entry name" value="E set domains"/>
    <property type="match status" value="1"/>
</dbReference>
<dbReference type="PANTHER" id="PTHR11306">
    <property type="entry name" value="NIEMANN PICK TYPE C2 PROTEIN NPC2-RELATED"/>
    <property type="match status" value="1"/>
</dbReference>
<keyword evidence="6" id="KW-0445">Lipid transport</keyword>